<dbReference type="InterPro" id="IPR044996">
    <property type="entry name" value="COQ10-like"/>
</dbReference>
<protein>
    <submittedName>
        <fullName evidence="4">Oligoketide cyclase/lipid transport protein</fullName>
    </submittedName>
</protein>
<evidence type="ECO:0000256" key="1">
    <source>
        <dbReference type="ARBA" id="ARBA00008918"/>
    </source>
</evidence>
<evidence type="ECO:0000256" key="2">
    <source>
        <dbReference type="ARBA" id="ARBA00022649"/>
    </source>
</evidence>
<accession>A0ABM5UV39</accession>
<comment type="similarity">
    <text evidence="1">Belongs to the ribosome association toxin RatA family.</text>
</comment>
<dbReference type="Pfam" id="PF03364">
    <property type="entry name" value="Polyketide_cyc"/>
    <property type="match status" value="1"/>
</dbReference>
<evidence type="ECO:0000313" key="5">
    <source>
        <dbReference type="Proteomes" id="UP000063965"/>
    </source>
</evidence>
<evidence type="ECO:0000259" key="3">
    <source>
        <dbReference type="Pfam" id="PF03364"/>
    </source>
</evidence>
<dbReference type="EMBL" id="CP011126">
    <property type="protein sequence ID" value="AKQ33815.1"/>
    <property type="molecule type" value="Genomic_DNA"/>
</dbReference>
<dbReference type="PANTHER" id="PTHR12901">
    <property type="entry name" value="SPERM PROTEIN HOMOLOG"/>
    <property type="match status" value="1"/>
</dbReference>
<keyword evidence="5" id="KW-1185">Reference proteome</keyword>
<dbReference type="Gene3D" id="3.30.530.20">
    <property type="match status" value="1"/>
</dbReference>
<organism evidence="4 5">
    <name type="scientific">Candidatus Coxiella mudrowiae</name>
    <dbReference type="NCBI Taxonomy" id="2054173"/>
    <lineage>
        <taxon>Bacteria</taxon>
        <taxon>Pseudomonadati</taxon>
        <taxon>Pseudomonadota</taxon>
        <taxon>Gammaproteobacteria</taxon>
        <taxon>Legionellales</taxon>
        <taxon>Coxiellaceae</taxon>
        <taxon>Coxiella</taxon>
    </lineage>
</organism>
<dbReference type="Proteomes" id="UP000063965">
    <property type="component" value="Chromosome"/>
</dbReference>
<reference evidence="4 5" key="1">
    <citation type="journal article" date="2015" name="Genome Biol. Evol.">
        <title>Distinctive Genome Reduction Rates Revealed by Genomic Analyses of Two Coxiella-Like Endosymbionts in Ticks.</title>
        <authorList>
            <person name="Gottlieb Y."/>
            <person name="Lalzar I."/>
            <person name="Klasson L."/>
        </authorList>
    </citation>
    <scope>NUCLEOTIDE SEQUENCE [LARGE SCALE GENOMIC DNA]</scope>
    <source>
        <strain evidence="4 5">CRt</strain>
    </source>
</reference>
<evidence type="ECO:0000313" key="4">
    <source>
        <dbReference type="EMBL" id="AKQ33815.1"/>
    </source>
</evidence>
<dbReference type="PANTHER" id="PTHR12901:SF10">
    <property type="entry name" value="COENZYME Q-BINDING PROTEIN COQ10, MITOCHONDRIAL"/>
    <property type="match status" value="1"/>
</dbReference>
<dbReference type="SUPFAM" id="SSF55961">
    <property type="entry name" value="Bet v1-like"/>
    <property type="match status" value="1"/>
</dbReference>
<dbReference type="InterPro" id="IPR005031">
    <property type="entry name" value="COQ10_START"/>
</dbReference>
<feature type="domain" description="Coenzyme Q-binding protein COQ10 START" evidence="3">
    <location>
        <begin position="11"/>
        <end position="135"/>
    </location>
</feature>
<name>A0ABM5UV39_9COXI</name>
<proteinExistence type="inferred from homology"/>
<dbReference type="InterPro" id="IPR023393">
    <property type="entry name" value="START-like_dom_sf"/>
</dbReference>
<dbReference type="CDD" id="cd07813">
    <property type="entry name" value="COQ10p_like"/>
    <property type="match status" value="1"/>
</dbReference>
<sequence length="146" mass="16801">MPDINKSKVVPYGKKEMYKLISDIESYPKFVPFCSDSQINSRTDDEIRATLSFSKGGLNKSFTTLNRLQPHKMVEIRLVNGPFRQLEGFWQFKALEKGGCRVLLDLEFEFSSRWLALMFGPLFNQVATMLVDAFCKRADIIYGKKS</sequence>
<dbReference type="RefSeq" id="WP_048875465.1">
    <property type="nucleotide sequence ID" value="NZ_CP011126.1"/>
</dbReference>
<keyword evidence="2" id="KW-1277">Toxin-antitoxin system</keyword>
<gene>
    <name evidence="4" type="ORF">CleRT_11910</name>
</gene>